<evidence type="ECO:0000256" key="1">
    <source>
        <dbReference type="ARBA" id="ARBA00004117"/>
    </source>
</evidence>
<dbReference type="PRINTS" id="PR01009">
    <property type="entry name" value="FLGMRINGFLIF"/>
</dbReference>
<evidence type="ECO:0000259" key="13">
    <source>
        <dbReference type="Pfam" id="PF08345"/>
    </source>
</evidence>
<dbReference type="Gene3D" id="3.30.300.30">
    <property type="match status" value="1"/>
</dbReference>
<keyword evidence="6 11" id="KW-1133">Transmembrane helix</keyword>
<dbReference type="Proteomes" id="UP000295106">
    <property type="component" value="Unassembled WGS sequence"/>
</dbReference>
<evidence type="ECO:0000256" key="8">
    <source>
        <dbReference type="ARBA" id="ARBA00023143"/>
    </source>
</evidence>
<keyword evidence="14" id="KW-0282">Flagellum</keyword>
<dbReference type="EMBL" id="SLXD01000009">
    <property type="protein sequence ID" value="TCP01555.1"/>
    <property type="molecule type" value="Genomic_DNA"/>
</dbReference>
<evidence type="ECO:0000256" key="10">
    <source>
        <dbReference type="SAM" id="MobiDB-lite"/>
    </source>
</evidence>
<evidence type="ECO:0000313" key="14">
    <source>
        <dbReference type="EMBL" id="TCP01555.1"/>
    </source>
</evidence>
<dbReference type="GeneID" id="99685920"/>
<evidence type="ECO:0000256" key="9">
    <source>
        <dbReference type="PIRNR" id="PIRNR004862"/>
    </source>
</evidence>
<evidence type="ECO:0000256" key="4">
    <source>
        <dbReference type="ARBA" id="ARBA00022475"/>
    </source>
</evidence>
<comment type="function">
    <text evidence="9">The M ring may be actively involved in energy transduction.</text>
</comment>
<keyword evidence="5 11" id="KW-0812">Transmembrane</keyword>
<dbReference type="GO" id="GO:0005886">
    <property type="term" value="C:plasma membrane"/>
    <property type="evidence" value="ECO:0007669"/>
    <property type="project" value="UniProtKB-SubCell"/>
</dbReference>
<dbReference type="PIRSF" id="PIRSF004862">
    <property type="entry name" value="FliF"/>
    <property type="match status" value="1"/>
</dbReference>
<dbReference type="InterPro" id="IPR000067">
    <property type="entry name" value="FlgMring_FliF"/>
</dbReference>
<dbReference type="Pfam" id="PF01514">
    <property type="entry name" value="YscJ_FliF"/>
    <property type="match status" value="1"/>
</dbReference>
<comment type="caution">
    <text evidence="14">The sequence shown here is derived from an EMBL/GenBank/DDBJ whole genome shotgun (WGS) entry which is preliminary data.</text>
</comment>
<keyword evidence="14" id="KW-0969">Cilium</keyword>
<dbReference type="RefSeq" id="WP_132648142.1">
    <property type="nucleotide sequence ID" value="NZ_CP181386.1"/>
</dbReference>
<feature type="domain" description="Flagellar M-ring N-terminal" evidence="12">
    <location>
        <begin position="53"/>
        <end position="227"/>
    </location>
</feature>
<feature type="region of interest" description="Disordered" evidence="10">
    <location>
        <begin position="279"/>
        <end position="337"/>
    </location>
</feature>
<evidence type="ECO:0000313" key="15">
    <source>
        <dbReference type="Proteomes" id="UP000295106"/>
    </source>
</evidence>
<reference evidence="14 15" key="1">
    <citation type="submission" date="2019-03" db="EMBL/GenBank/DDBJ databases">
        <title>Genomic Encyclopedia of Type Strains, Phase IV (KMG-IV): sequencing the most valuable type-strain genomes for metagenomic binning, comparative biology and taxonomic classification.</title>
        <authorList>
            <person name="Goeker M."/>
        </authorList>
    </citation>
    <scope>NUCLEOTIDE SEQUENCE [LARGE SCALE GENOMIC DNA]</scope>
    <source>
        <strain evidence="14 15">DSM 1709</strain>
    </source>
</reference>
<dbReference type="GO" id="GO:0003774">
    <property type="term" value="F:cytoskeletal motor activity"/>
    <property type="evidence" value="ECO:0007669"/>
    <property type="project" value="InterPro"/>
</dbReference>
<keyword evidence="8 9" id="KW-0975">Bacterial flagellum</keyword>
<accession>A0A4R2M994</accession>
<dbReference type="GO" id="GO:0009431">
    <property type="term" value="C:bacterial-type flagellum basal body, MS ring"/>
    <property type="evidence" value="ECO:0007669"/>
    <property type="project" value="InterPro"/>
</dbReference>
<feature type="transmembrane region" description="Helical" evidence="11">
    <location>
        <begin position="462"/>
        <end position="480"/>
    </location>
</feature>
<name>A0A4R2M994_RUBGE</name>
<evidence type="ECO:0000256" key="11">
    <source>
        <dbReference type="SAM" id="Phobius"/>
    </source>
</evidence>
<dbReference type="Pfam" id="PF08345">
    <property type="entry name" value="YscJ_FliF_C"/>
    <property type="match status" value="1"/>
</dbReference>
<dbReference type="OrthoDB" id="8554211at2"/>
<evidence type="ECO:0000256" key="5">
    <source>
        <dbReference type="ARBA" id="ARBA00022692"/>
    </source>
</evidence>
<comment type="similarity">
    <text evidence="3 9">Belongs to the FliF family.</text>
</comment>
<keyword evidence="4" id="KW-1003">Cell membrane</keyword>
<dbReference type="PANTHER" id="PTHR30046">
    <property type="entry name" value="FLAGELLAR M-RING PROTEIN"/>
    <property type="match status" value="1"/>
</dbReference>
<dbReference type="AlphaFoldDB" id="A0A4R2M994"/>
<feature type="domain" description="Flagellar M-ring C-terminal" evidence="13">
    <location>
        <begin position="259"/>
        <end position="436"/>
    </location>
</feature>
<keyword evidence="14" id="KW-0966">Cell projection</keyword>
<dbReference type="InterPro" id="IPR006182">
    <property type="entry name" value="FliF_N_dom"/>
</dbReference>
<evidence type="ECO:0000259" key="12">
    <source>
        <dbReference type="Pfam" id="PF01514"/>
    </source>
</evidence>
<sequence length="554" mass="58557">METAVVAQPPLVPETPPGFGARLMALPMKTKAMAGIGIAALLAIVVVLALSLKQDEYRVLFANVGEKDGGAIVEKLAQMNVPYRFSEGGATIMVPARQVYDLRLKLSAAGLPKGSITGYELLDKTAFGQTQGQERINLQRALEGELTRTIQTLSSVETARVHLALPNQNGFFREQQKPSASVVLTLRPGHTLDRAQLAGIVHLVSSSVPELAAKAVSVLDGDGTLLSSQDNAAQGLDTQQLQYVREVEATYLRRVNDLLEPVLGRDNLRATVTAEVDFSQTEQTSEEFKPNQGENAAAVRASRVSESSRPGANVPTGVPGAVSNQPPVPASAPINGPAQALQAANGGAAGGNGQRDAETRYEVDKTVRVIRGATGTVRRLNAAVVVNHRTGVDGKGKPTSTPLSQEELDKLTSLVEQGIGFSKERGDSVRVVNAPFRVEKAPEAEEVPLWQQPWVLELLRSGATPAALVLVALIVAFTLIRPAIRAATAKPEPVKGETVDELVDGGAALPGPDQLPALEAPRSNDKLEAARKLARDNPAAVANIVRGWVSGEAA</sequence>
<dbReference type="InterPro" id="IPR045851">
    <property type="entry name" value="AMP-bd_C_sf"/>
</dbReference>
<feature type="transmembrane region" description="Helical" evidence="11">
    <location>
        <begin position="32"/>
        <end position="52"/>
    </location>
</feature>
<evidence type="ECO:0000256" key="6">
    <source>
        <dbReference type="ARBA" id="ARBA00022989"/>
    </source>
</evidence>
<evidence type="ECO:0000256" key="3">
    <source>
        <dbReference type="ARBA" id="ARBA00007971"/>
    </source>
</evidence>
<dbReference type="InterPro" id="IPR013556">
    <property type="entry name" value="Flag_M-ring_C"/>
</dbReference>
<evidence type="ECO:0000256" key="7">
    <source>
        <dbReference type="ARBA" id="ARBA00023136"/>
    </source>
</evidence>
<proteinExistence type="inferred from homology"/>
<dbReference type="NCBIfam" id="TIGR00206">
    <property type="entry name" value="fliF"/>
    <property type="match status" value="1"/>
</dbReference>
<dbReference type="InterPro" id="IPR043427">
    <property type="entry name" value="YscJ/FliF"/>
</dbReference>
<evidence type="ECO:0000256" key="2">
    <source>
        <dbReference type="ARBA" id="ARBA00004651"/>
    </source>
</evidence>
<comment type="subcellular location">
    <subcellularLocation>
        <location evidence="1 9">Bacterial flagellum basal body</location>
    </subcellularLocation>
    <subcellularLocation>
        <location evidence="2">Cell membrane</location>
        <topology evidence="2">Multi-pass membrane protein</topology>
    </subcellularLocation>
</comment>
<gene>
    <name evidence="14" type="ORF">EV684_109194</name>
</gene>
<keyword evidence="7 11" id="KW-0472">Membrane</keyword>
<protein>
    <recommendedName>
        <fullName evidence="9">Flagellar M-ring protein</fullName>
    </recommendedName>
</protein>
<feature type="compositionally biased region" description="Low complexity" evidence="10">
    <location>
        <begin position="296"/>
        <end position="309"/>
    </location>
</feature>
<organism evidence="14 15">
    <name type="scientific">Rubrivivax gelatinosus</name>
    <name type="common">Rhodocyclus gelatinosus</name>
    <name type="synonym">Rhodopseudomonas gelatinosa</name>
    <dbReference type="NCBI Taxonomy" id="28068"/>
    <lineage>
        <taxon>Bacteria</taxon>
        <taxon>Pseudomonadati</taxon>
        <taxon>Pseudomonadota</taxon>
        <taxon>Betaproteobacteria</taxon>
        <taxon>Burkholderiales</taxon>
        <taxon>Sphaerotilaceae</taxon>
        <taxon>Rubrivivax</taxon>
    </lineage>
</organism>
<dbReference type="PANTHER" id="PTHR30046:SF0">
    <property type="entry name" value="FLAGELLAR M-RING PROTEIN"/>
    <property type="match status" value="1"/>
</dbReference>
<dbReference type="GO" id="GO:0071973">
    <property type="term" value="P:bacterial-type flagellum-dependent cell motility"/>
    <property type="evidence" value="ECO:0007669"/>
    <property type="project" value="InterPro"/>
</dbReference>